<reference evidence="1 2" key="8">
    <citation type="journal article" date="2010" name="J. Virol.">
        <title>Microarray analysis of Paramecium bursaria chlorella virus 1 transcription.</title>
        <authorList>
            <person name="Yanai-Balser G.M."/>
            <person name="Duncan G.A."/>
            <person name="Eudy J.D."/>
            <person name="Wang D."/>
            <person name="Li X."/>
            <person name="Agarkova I.V."/>
            <person name="Dunigan D.D."/>
            <person name="Van Etten J.L."/>
        </authorList>
    </citation>
    <scope>NUCLEOTIDE SEQUENCE [LARGE SCALE GENOMIC DNA]</scope>
</reference>
<organism evidence="1 2">
    <name type="scientific">Paramecium bursaria Chlorella virus 1</name>
    <name type="common">PBCV-1</name>
    <dbReference type="NCBI Taxonomy" id="10506"/>
    <lineage>
        <taxon>Viruses</taxon>
        <taxon>Varidnaviria</taxon>
        <taxon>Bamfordvirae</taxon>
        <taxon>Nucleocytoviricota</taxon>
        <taxon>Megaviricetes</taxon>
        <taxon>Algavirales</taxon>
        <taxon>Phycodnaviridae</taxon>
        <taxon>Chlorovirus</taxon>
        <taxon>Chlorovirus vanettense</taxon>
    </lineage>
</organism>
<dbReference type="RefSeq" id="YP_004678917.1">
    <property type="nucleotide sequence ID" value="NC_000852.5"/>
</dbReference>
<dbReference type="Proteomes" id="UP000000862">
    <property type="component" value="Segment"/>
</dbReference>
<organismHost>
    <name type="scientific">Chlorella</name>
    <dbReference type="NCBI Taxonomy" id="3071"/>
</organismHost>
<proteinExistence type="predicted"/>
<evidence type="ECO:0000313" key="2">
    <source>
        <dbReference type="Proteomes" id="UP000000862"/>
    </source>
</evidence>
<reference evidence="1 2" key="6">
    <citation type="journal article" date="1999" name="Virology">
        <title>Chlorella virus PBCV-1 encodes a functional homospermidine synthase.</title>
        <authorList>
            <person name="Kaiser A."/>
            <person name="Vollmert M."/>
            <person name="Tholl D."/>
            <person name="Graves M.V."/>
            <person name="Gurnon J.R."/>
            <person name="Xing W."/>
            <person name="Lisec A.D."/>
            <person name="Nickerson K.W."/>
            <person name="Van Etten J.L."/>
        </authorList>
    </citation>
    <scope>NUCLEOTIDE SEQUENCE [LARGE SCALE GENOMIC DNA]</scope>
</reference>
<reference evidence="1 2" key="1">
    <citation type="journal article" date="1995" name="Virology">
        <title>Analysis of 45 kb of DNA located at the left end of the chlorella virus PBCV-1 genome.</title>
        <authorList>
            <person name="Lu Z."/>
            <person name="Li Y."/>
            <person name="Zhang Y."/>
            <person name="Kutish G.F."/>
            <person name="Rock D.L."/>
            <person name="Van Etten J.L."/>
        </authorList>
    </citation>
    <scope>NUCLEOTIDE SEQUENCE [LARGE SCALE GENOMIC DNA]</scope>
</reference>
<reference evidence="1 2" key="4">
    <citation type="journal article" date="1996" name="Virology">
        <title>Analysis of 76 kb of the chlorella virus PBCV-1 330-kb genome: map positions 182 to 258.</title>
        <authorList>
            <person name="Kutish G.F."/>
            <person name="Li Y."/>
            <person name="Lu Z."/>
            <person name="Furuta M."/>
            <person name="Rock D.L."/>
            <person name="Van Etten J.L."/>
        </authorList>
    </citation>
    <scope>NUCLEOTIDE SEQUENCE [LARGE SCALE GENOMIC DNA]</scope>
</reference>
<sequence length="61" mass="7125">MRNRLKLKHASFFISITCFLFCLTRISACFFVNPAAIYSSIVNKLVDTSLSLYHYVNYRVK</sequence>
<reference evidence="1 2" key="2">
    <citation type="journal article" date="1995" name="Virology">
        <title>Analysis of 43 kb of the Chlorella virus PBCV-1 330-kb genome: map positions 45 to 88.</title>
        <authorList>
            <person name="Li Y."/>
            <person name="Lu Z."/>
            <person name="Burbank D.E."/>
            <person name="Kutish G.F."/>
            <person name="Rock D.L."/>
            <person name="Van Etten J.L."/>
        </authorList>
    </citation>
    <scope>NUCLEOTIDE SEQUENCE [LARGE SCALE GENOMIC DNA]</scope>
</reference>
<reference evidence="1 2" key="3">
    <citation type="journal article" date="1996" name="Virology">
        <title>Analysis of 94 kb of the chlorella virus PBCV-1 330-kb genome: map positions 88 to 182.</title>
        <authorList>
            <person name="Lu Z."/>
            <person name="Li Y."/>
            <person name="Que Q."/>
            <person name="Kutish G.F."/>
            <person name="Rock D.L."/>
            <person name="Van Etten J.L."/>
        </authorList>
    </citation>
    <scope>NUCLEOTIDE SEQUENCE [LARGE SCALE GENOMIC DNA]</scope>
</reference>
<name>F8TU01_PBCV1</name>
<dbReference type="EMBL" id="JF411744">
    <property type="protein sequence ID" value="AEI70062.1"/>
    <property type="molecule type" value="Genomic_DNA"/>
</dbReference>
<evidence type="ECO:0000313" key="1">
    <source>
        <dbReference type="EMBL" id="AEI70062.1"/>
    </source>
</evidence>
<accession>F8TU01</accession>
<reference evidence="1 2" key="7">
    <citation type="journal article" date="2000" name="Virology">
        <title>Characterization of a beta-1,3-glucanase encoded by chlorella virus PBCV-1.</title>
        <authorList>
            <person name="Sun L."/>
            <person name="Gurnon J.R."/>
            <person name="Adams B.J."/>
            <person name="Graves M.V."/>
            <person name="Van Etten J.L."/>
        </authorList>
    </citation>
    <scope>NUCLEOTIDE SEQUENCE [LARGE SCALE GENOMIC DNA]</scope>
</reference>
<protein>
    <submittedName>
        <fullName evidence="1">Uncharacterized protein</fullName>
    </submittedName>
</protein>
<dbReference type="KEGG" id="vg:10971215"/>
<reference evidence="1 2" key="5">
    <citation type="journal article" date="1997" name="Virology">
        <title>Analysis of 74 kb of DNA located at the right end of the 330-kb chlorella virus PBCV-1 genome.</title>
        <authorList>
            <person name="Li Y."/>
            <person name="Lu Z."/>
            <person name="Sun L."/>
            <person name="Ropp S."/>
            <person name="Kutish G.F."/>
            <person name="Rock D.L."/>
            <person name="Van Etten J.L."/>
        </authorList>
    </citation>
    <scope>NUCLEOTIDE SEQUENCE [LARGE SCALE GENOMIC DNA]</scope>
</reference>
<gene>
    <name evidence="1" type="primary">A240aL</name>
</gene>
<dbReference type="GeneID" id="10971215"/>
<keyword evidence="2" id="KW-1185">Reference proteome</keyword>